<dbReference type="KEGG" id="mac:MA_0082"/>
<protein>
    <submittedName>
        <fullName evidence="2">Uncharacterized protein</fullName>
    </submittedName>
</protein>
<feature type="transmembrane region" description="Helical" evidence="1">
    <location>
        <begin position="12"/>
        <end position="43"/>
    </location>
</feature>
<gene>
    <name evidence="2" type="ordered locus">MA_0082</name>
</gene>
<name>Q8TUI5_METAC</name>
<keyword evidence="1" id="KW-1133">Transmembrane helix</keyword>
<dbReference type="InParanoid" id="Q8TUI5"/>
<proteinExistence type="predicted"/>
<sequence length="69" mass="8108">MFSLHSRFHFLIFVFSFASHFLFSLSSLVFVFSFLFISLFFFFPSNFLCFPFPPEVFMLLSGTSYGQGF</sequence>
<dbReference type="EMBL" id="AE010299">
    <property type="protein sequence ID" value="AAM03536.1"/>
    <property type="molecule type" value="Genomic_DNA"/>
</dbReference>
<dbReference type="AlphaFoldDB" id="Q8TUI5"/>
<evidence type="ECO:0000313" key="3">
    <source>
        <dbReference type="Proteomes" id="UP000002487"/>
    </source>
</evidence>
<keyword evidence="1" id="KW-0812">Transmembrane</keyword>
<dbReference type="EnsemblBacteria" id="AAM03536">
    <property type="protein sequence ID" value="AAM03536"/>
    <property type="gene ID" value="MA_0082"/>
</dbReference>
<accession>Q8TUI5</accession>
<keyword evidence="1" id="KW-0472">Membrane</keyword>
<organism evidence="2 3">
    <name type="scientific">Methanosarcina acetivorans (strain ATCC 35395 / DSM 2834 / JCM 12185 / C2A)</name>
    <dbReference type="NCBI Taxonomy" id="188937"/>
    <lineage>
        <taxon>Archaea</taxon>
        <taxon>Methanobacteriati</taxon>
        <taxon>Methanobacteriota</taxon>
        <taxon>Stenosarchaea group</taxon>
        <taxon>Methanomicrobia</taxon>
        <taxon>Methanosarcinales</taxon>
        <taxon>Methanosarcinaceae</taxon>
        <taxon>Methanosarcina</taxon>
    </lineage>
</organism>
<evidence type="ECO:0000256" key="1">
    <source>
        <dbReference type="SAM" id="Phobius"/>
    </source>
</evidence>
<dbReference type="Proteomes" id="UP000002487">
    <property type="component" value="Chromosome"/>
</dbReference>
<keyword evidence="3" id="KW-1185">Reference proteome</keyword>
<dbReference type="STRING" id="188937.MA_0082"/>
<dbReference type="HOGENOM" id="CLU_2766005_0_0_2"/>
<reference evidence="2 3" key="1">
    <citation type="journal article" date="2002" name="Genome Res.">
        <title>The genome of Methanosarcina acetivorans reveals extensive metabolic and physiological diversity.</title>
        <authorList>
            <person name="Galagan J.E."/>
            <person name="Nusbaum C."/>
            <person name="Roy A."/>
            <person name="Endrizzi M.G."/>
            <person name="Macdonald P."/>
            <person name="FitzHugh W."/>
            <person name="Calvo S."/>
            <person name="Engels R."/>
            <person name="Smirnov S."/>
            <person name="Atnoor D."/>
            <person name="Brown A."/>
            <person name="Allen N."/>
            <person name="Naylor J."/>
            <person name="Stange-Thomann N."/>
            <person name="DeArellano K."/>
            <person name="Johnson R."/>
            <person name="Linton L."/>
            <person name="McEwan P."/>
            <person name="McKernan K."/>
            <person name="Talamas J."/>
            <person name="Tirrell A."/>
            <person name="Ye W."/>
            <person name="Zimmer A."/>
            <person name="Barber R.D."/>
            <person name="Cann I."/>
            <person name="Graham D.E."/>
            <person name="Grahame D.A."/>
            <person name="Guss A."/>
            <person name="Hedderich R."/>
            <person name="Ingram-Smith C."/>
            <person name="Kuettner C.H."/>
            <person name="Krzycki J.A."/>
            <person name="Leigh J.A."/>
            <person name="Li W."/>
            <person name="Liu J."/>
            <person name="Mukhopadhyay B."/>
            <person name="Reeve J.N."/>
            <person name="Smith K."/>
            <person name="Springer T.A."/>
            <person name="Umayam L.A."/>
            <person name="White O."/>
            <person name="White R.H."/>
            <person name="de Macario E.C."/>
            <person name="Ferry J.G."/>
            <person name="Jarrell K.F."/>
            <person name="Jing H."/>
            <person name="Macario A.J.L."/>
            <person name="Paulsen I."/>
            <person name="Pritchett M."/>
            <person name="Sowers K.R."/>
            <person name="Swanson R.V."/>
            <person name="Zinder S.H."/>
            <person name="Lander E."/>
            <person name="Metcalf W.W."/>
            <person name="Birren B."/>
        </authorList>
    </citation>
    <scope>NUCLEOTIDE SEQUENCE [LARGE SCALE GENOMIC DNA]</scope>
    <source>
        <strain evidence="3">ATCC 35395 / DSM 2834 / JCM 12185 / C2A</strain>
    </source>
</reference>
<evidence type="ECO:0000313" key="2">
    <source>
        <dbReference type="EMBL" id="AAM03536.1"/>
    </source>
</evidence>